<name>A0AAJ0ENG3_9PEZI</name>
<evidence type="ECO:0000313" key="4">
    <source>
        <dbReference type="Proteomes" id="UP001224890"/>
    </source>
</evidence>
<evidence type="ECO:0000313" key="2">
    <source>
        <dbReference type="EMBL" id="KAK1659759.1"/>
    </source>
</evidence>
<accession>A0AAJ0ENG3</accession>
<dbReference type="EMBL" id="JAHMHR010000056">
    <property type="protein sequence ID" value="KAK1659790.1"/>
    <property type="molecule type" value="Genomic_DNA"/>
</dbReference>
<comment type="caution">
    <text evidence="3">The sequence shown here is derived from an EMBL/GenBank/DDBJ whole genome shotgun (WGS) entry which is preliminary data.</text>
</comment>
<reference evidence="3" key="1">
    <citation type="submission" date="2021-06" db="EMBL/GenBank/DDBJ databases">
        <title>Comparative genomics, transcriptomics and evolutionary studies reveal genomic signatures of adaptation to plant cell wall in hemibiotrophic fungi.</title>
        <authorList>
            <consortium name="DOE Joint Genome Institute"/>
            <person name="Baroncelli R."/>
            <person name="Diaz J.F."/>
            <person name="Benocci T."/>
            <person name="Peng M."/>
            <person name="Battaglia E."/>
            <person name="Haridas S."/>
            <person name="Andreopoulos W."/>
            <person name="Labutti K."/>
            <person name="Pangilinan J."/>
            <person name="Floch G.L."/>
            <person name="Makela M.R."/>
            <person name="Henrissat B."/>
            <person name="Grigoriev I.V."/>
            <person name="Crouch J.A."/>
            <person name="De Vries R.P."/>
            <person name="Sukno S.A."/>
            <person name="Thon M.R."/>
        </authorList>
    </citation>
    <scope>NUCLEOTIDE SEQUENCE</scope>
    <source>
        <strain evidence="3">CBS 193.32</strain>
    </source>
</reference>
<proteinExistence type="predicted"/>
<dbReference type="EMBL" id="JAHMHR010000056">
    <property type="protein sequence ID" value="KAK1659759.1"/>
    <property type="molecule type" value="Genomic_DNA"/>
</dbReference>
<dbReference type="Proteomes" id="UP001224890">
    <property type="component" value="Unassembled WGS sequence"/>
</dbReference>
<protein>
    <submittedName>
        <fullName evidence="3">Uncharacterized protein</fullName>
    </submittedName>
</protein>
<keyword evidence="4" id="KW-1185">Reference proteome</keyword>
<evidence type="ECO:0000313" key="3">
    <source>
        <dbReference type="EMBL" id="KAK1659790.1"/>
    </source>
</evidence>
<dbReference type="RefSeq" id="XP_060424523.1">
    <property type="nucleotide sequence ID" value="XM_060575986.1"/>
</dbReference>
<feature type="region of interest" description="Disordered" evidence="1">
    <location>
        <begin position="66"/>
        <end position="125"/>
    </location>
</feature>
<evidence type="ECO:0000256" key="1">
    <source>
        <dbReference type="SAM" id="MobiDB-lite"/>
    </source>
</evidence>
<organism evidence="3 4">
    <name type="scientific">Colletotrichum godetiae</name>
    <dbReference type="NCBI Taxonomy" id="1209918"/>
    <lineage>
        <taxon>Eukaryota</taxon>
        <taxon>Fungi</taxon>
        <taxon>Dikarya</taxon>
        <taxon>Ascomycota</taxon>
        <taxon>Pezizomycotina</taxon>
        <taxon>Sordariomycetes</taxon>
        <taxon>Hypocreomycetidae</taxon>
        <taxon>Glomerellales</taxon>
        <taxon>Glomerellaceae</taxon>
        <taxon>Colletotrichum</taxon>
        <taxon>Colletotrichum acutatum species complex</taxon>
    </lineage>
</organism>
<sequence>MSLQHSCAVCHRARSESYHRKHPIHPGSEPLSGICRRCRSRRKEQVVVIHHYHNHDHIHHYYHYLEQPTDQQGRKHGVENPPSTAFELPGSSAAPFRAPSEVLADEPPPVVDMRTKPRMPLSNFR</sequence>
<dbReference type="GeneID" id="85460512"/>
<dbReference type="AlphaFoldDB" id="A0AAJ0ENG3"/>
<gene>
    <name evidence="2" type="ORF">BDP55DRAFT_678368</name>
    <name evidence="3" type="ORF">BDP55DRAFT_678440</name>
</gene>